<accession>A0AAV5UZM8</accession>
<feature type="region of interest" description="Disordered" evidence="1">
    <location>
        <begin position="1"/>
        <end position="24"/>
    </location>
</feature>
<reference evidence="2" key="1">
    <citation type="submission" date="2023-10" db="EMBL/GenBank/DDBJ databases">
        <title>Genome assembly of Pristionchus species.</title>
        <authorList>
            <person name="Yoshida K."/>
            <person name="Sommer R.J."/>
        </authorList>
    </citation>
    <scope>NUCLEOTIDE SEQUENCE</scope>
    <source>
        <strain evidence="2">RS5133</strain>
    </source>
</reference>
<gene>
    <name evidence="2" type="ORF">PFISCL1PPCAC_2930</name>
</gene>
<name>A0AAV5UZM8_9BILA</name>
<evidence type="ECO:0000256" key="1">
    <source>
        <dbReference type="SAM" id="MobiDB-lite"/>
    </source>
</evidence>
<feature type="non-terminal residue" evidence="2">
    <location>
        <position position="1"/>
    </location>
</feature>
<evidence type="ECO:0000313" key="2">
    <source>
        <dbReference type="EMBL" id="GMT11633.1"/>
    </source>
</evidence>
<dbReference type="Proteomes" id="UP001432322">
    <property type="component" value="Unassembled WGS sequence"/>
</dbReference>
<dbReference type="EMBL" id="BTSY01000001">
    <property type="protein sequence ID" value="GMT11633.1"/>
    <property type="molecule type" value="Genomic_DNA"/>
</dbReference>
<dbReference type="AlphaFoldDB" id="A0AAV5UZM8"/>
<organism evidence="2 3">
    <name type="scientific">Pristionchus fissidentatus</name>
    <dbReference type="NCBI Taxonomy" id="1538716"/>
    <lineage>
        <taxon>Eukaryota</taxon>
        <taxon>Metazoa</taxon>
        <taxon>Ecdysozoa</taxon>
        <taxon>Nematoda</taxon>
        <taxon>Chromadorea</taxon>
        <taxon>Rhabditida</taxon>
        <taxon>Rhabditina</taxon>
        <taxon>Diplogasteromorpha</taxon>
        <taxon>Diplogasteroidea</taxon>
        <taxon>Neodiplogasteridae</taxon>
        <taxon>Pristionchus</taxon>
    </lineage>
</organism>
<sequence length="76" mass="8587">RPARRSGGDHLRKNQRRSSAVGQRPKMFNLSMFAVLGCLHRLHNSHRRRDHGAGIRCRPRGIHSKGVIADVSRISP</sequence>
<feature type="compositionally biased region" description="Basic and acidic residues" evidence="1">
    <location>
        <begin position="1"/>
        <end position="12"/>
    </location>
</feature>
<protein>
    <submittedName>
        <fullName evidence="2">Uncharacterized protein</fullName>
    </submittedName>
</protein>
<proteinExistence type="predicted"/>
<comment type="caution">
    <text evidence="2">The sequence shown here is derived from an EMBL/GenBank/DDBJ whole genome shotgun (WGS) entry which is preliminary data.</text>
</comment>
<evidence type="ECO:0000313" key="3">
    <source>
        <dbReference type="Proteomes" id="UP001432322"/>
    </source>
</evidence>
<keyword evidence="3" id="KW-1185">Reference proteome</keyword>